<feature type="domain" description="CAAX prenyl protease 2/Lysostaphin resistance protein A-like" evidence="2">
    <location>
        <begin position="177"/>
        <end position="258"/>
    </location>
</feature>
<feature type="transmembrane region" description="Helical" evidence="1">
    <location>
        <begin position="174"/>
        <end position="192"/>
    </location>
</feature>
<feature type="transmembrane region" description="Helical" evidence="1">
    <location>
        <begin position="135"/>
        <end position="154"/>
    </location>
</feature>
<keyword evidence="3" id="KW-0482">Metalloprotease</keyword>
<dbReference type="OrthoDB" id="5525190at2"/>
<dbReference type="EMBL" id="CP042467">
    <property type="protein sequence ID" value="QED26671.1"/>
    <property type="molecule type" value="Genomic_DNA"/>
</dbReference>
<dbReference type="GO" id="GO:0080120">
    <property type="term" value="P:CAAX-box protein maturation"/>
    <property type="evidence" value="ECO:0007669"/>
    <property type="project" value="UniProtKB-ARBA"/>
</dbReference>
<protein>
    <submittedName>
        <fullName evidence="3">CPBP family intramembrane metalloprotease</fullName>
    </submittedName>
</protein>
<evidence type="ECO:0000256" key="1">
    <source>
        <dbReference type="SAM" id="Phobius"/>
    </source>
</evidence>
<organism evidence="3 4">
    <name type="scientific">Microvenator marinus</name>
    <dbReference type="NCBI Taxonomy" id="2600177"/>
    <lineage>
        <taxon>Bacteria</taxon>
        <taxon>Deltaproteobacteria</taxon>
        <taxon>Bradymonadales</taxon>
        <taxon>Microvenatoraceae</taxon>
        <taxon>Microvenator</taxon>
    </lineage>
</organism>
<feature type="transmembrane region" description="Helical" evidence="1">
    <location>
        <begin position="204"/>
        <end position="222"/>
    </location>
</feature>
<dbReference type="GO" id="GO:0008237">
    <property type="term" value="F:metallopeptidase activity"/>
    <property type="evidence" value="ECO:0007669"/>
    <property type="project" value="UniProtKB-KW"/>
</dbReference>
<dbReference type="Proteomes" id="UP000321595">
    <property type="component" value="Chromosome"/>
</dbReference>
<feature type="transmembrane region" description="Helical" evidence="1">
    <location>
        <begin position="35"/>
        <end position="55"/>
    </location>
</feature>
<evidence type="ECO:0000313" key="4">
    <source>
        <dbReference type="Proteomes" id="UP000321595"/>
    </source>
</evidence>
<name>A0A5B8XN98_9DELT</name>
<feature type="transmembrane region" description="Helical" evidence="1">
    <location>
        <begin position="252"/>
        <end position="269"/>
    </location>
</feature>
<evidence type="ECO:0000259" key="2">
    <source>
        <dbReference type="Pfam" id="PF02517"/>
    </source>
</evidence>
<dbReference type="Pfam" id="PF02517">
    <property type="entry name" value="Rce1-like"/>
    <property type="match status" value="1"/>
</dbReference>
<dbReference type="InterPro" id="IPR003675">
    <property type="entry name" value="Rce1/LyrA-like_dom"/>
</dbReference>
<feature type="transmembrane region" description="Helical" evidence="1">
    <location>
        <begin position="93"/>
        <end position="115"/>
    </location>
</feature>
<sequence>MRFISGLWQRFRAAVWKLEQETLAFKEANGDRFDFKIAGVLVLACVCVSVLEYYGGSSDYRHWAPVIGLIAENPENGLREIFRRGEYAELFRLMYWAGSTFFWYLLIPALFVKLVLRGSLREHGLSLKGTVKHSWIYVILFLIVFPFVVAVAFTPEFQNTYPFYSKAGENWRGFLAWEMAYALQFLSLEFFYRGFLIHALRPRFGFYAVFISVIPYCMIHFGKPFPETIGAIIAGLALGTLSVFTRNIWGGVMIHVAVALSMDFLSLFLRGKFWFQL</sequence>
<gene>
    <name evidence="3" type="ORF">FRD01_05305</name>
</gene>
<keyword evidence="1" id="KW-0472">Membrane</keyword>
<accession>A0A5B8XN98</accession>
<dbReference type="GO" id="GO:0004175">
    <property type="term" value="F:endopeptidase activity"/>
    <property type="evidence" value="ECO:0007669"/>
    <property type="project" value="UniProtKB-ARBA"/>
</dbReference>
<dbReference type="GO" id="GO:0006508">
    <property type="term" value="P:proteolysis"/>
    <property type="evidence" value="ECO:0007669"/>
    <property type="project" value="UniProtKB-KW"/>
</dbReference>
<keyword evidence="1" id="KW-1133">Transmembrane helix</keyword>
<keyword evidence="4" id="KW-1185">Reference proteome</keyword>
<dbReference type="RefSeq" id="WP_146958310.1">
    <property type="nucleotide sequence ID" value="NZ_CP042467.1"/>
</dbReference>
<proteinExistence type="predicted"/>
<keyword evidence="1" id="KW-0812">Transmembrane</keyword>
<keyword evidence="3" id="KW-0378">Hydrolase</keyword>
<keyword evidence="3" id="KW-0645">Protease</keyword>
<dbReference type="KEGG" id="bbae:FRD01_05305"/>
<evidence type="ECO:0000313" key="3">
    <source>
        <dbReference type="EMBL" id="QED26671.1"/>
    </source>
</evidence>
<reference evidence="3 4" key="1">
    <citation type="submission" date="2019-08" db="EMBL/GenBank/DDBJ databases">
        <authorList>
            <person name="Liang Q."/>
        </authorList>
    </citation>
    <scope>NUCLEOTIDE SEQUENCE [LARGE SCALE GENOMIC DNA]</scope>
    <source>
        <strain evidence="3 4">V1718</strain>
    </source>
</reference>
<dbReference type="AlphaFoldDB" id="A0A5B8XN98"/>